<reference evidence="1 2" key="1">
    <citation type="submission" date="2019-03" db="EMBL/GenBank/DDBJ databases">
        <title>Rhodosporidium diobovatum UCD-FST 08-225 genome sequencing, assembly, and annotation.</title>
        <authorList>
            <person name="Fakankun I.U."/>
            <person name="Fristensky B."/>
            <person name="Levin D.B."/>
        </authorList>
    </citation>
    <scope>NUCLEOTIDE SEQUENCE [LARGE SCALE GENOMIC DNA]</scope>
    <source>
        <strain evidence="1 2">UCD-FST 08-225</strain>
    </source>
</reference>
<name>A0A5C5FJL5_9BASI</name>
<dbReference type="Proteomes" id="UP000311382">
    <property type="component" value="Unassembled WGS sequence"/>
</dbReference>
<proteinExistence type="predicted"/>
<dbReference type="AlphaFoldDB" id="A0A5C5FJL5"/>
<evidence type="ECO:0000313" key="1">
    <source>
        <dbReference type="EMBL" id="TNY16910.1"/>
    </source>
</evidence>
<sequence>EGRNDVFAALLSYWPVAPKIVVYDYACQLPQYCMLREPTFFQNTRFYIDEFHGRGHTKCSSACRIEGAMRADLALREVNTSAAECAHSALVRIRKSVRYMTEAHGIILMWTAIQLWNRQKLRGMLVEKSKKRSWPRS</sequence>
<feature type="non-terminal residue" evidence="1">
    <location>
        <position position="1"/>
    </location>
</feature>
<keyword evidence="2" id="KW-1185">Reference proteome</keyword>
<accession>A0A5C5FJL5</accession>
<organism evidence="1 2">
    <name type="scientific">Rhodotorula diobovata</name>
    <dbReference type="NCBI Taxonomy" id="5288"/>
    <lineage>
        <taxon>Eukaryota</taxon>
        <taxon>Fungi</taxon>
        <taxon>Dikarya</taxon>
        <taxon>Basidiomycota</taxon>
        <taxon>Pucciniomycotina</taxon>
        <taxon>Microbotryomycetes</taxon>
        <taxon>Sporidiobolales</taxon>
        <taxon>Sporidiobolaceae</taxon>
        <taxon>Rhodotorula</taxon>
    </lineage>
</organism>
<gene>
    <name evidence="1" type="ORF">DMC30DRAFT_357882</name>
</gene>
<evidence type="ECO:0000313" key="2">
    <source>
        <dbReference type="Proteomes" id="UP000311382"/>
    </source>
</evidence>
<dbReference type="OrthoDB" id="5598737at2759"/>
<dbReference type="PANTHER" id="PTHR34305:SF1">
    <property type="entry name" value="SWIM-TYPE DOMAIN-CONTAINING PROTEIN"/>
    <property type="match status" value="1"/>
</dbReference>
<protein>
    <submittedName>
        <fullName evidence="1">Uncharacterized protein</fullName>
    </submittedName>
</protein>
<dbReference type="STRING" id="5288.A0A5C5FJL5"/>
<comment type="caution">
    <text evidence="1">The sequence shown here is derived from an EMBL/GenBank/DDBJ whole genome shotgun (WGS) entry which is preliminary data.</text>
</comment>
<dbReference type="EMBL" id="SOZI01000317">
    <property type="protein sequence ID" value="TNY16910.1"/>
    <property type="molecule type" value="Genomic_DNA"/>
</dbReference>
<dbReference type="PANTHER" id="PTHR34305">
    <property type="entry name" value="EXPRESSED PROTEIN"/>
    <property type="match status" value="1"/>
</dbReference>